<protein>
    <submittedName>
        <fullName evidence="3">SusE domain-containing protein</fullName>
    </submittedName>
</protein>
<evidence type="ECO:0000313" key="3">
    <source>
        <dbReference type="EMBL" id="MFB9089279.1"/>
    </source>
</evidence>
<feature type="domain" description="SusE outer membrane protein" evidence="2">
    <location>
        <begin position="26"/>
        <end position="126"/>
    </location>
</feature>
<keyword evidence="4" id="KW-1185">Reference proteome</keyword>
<evidence type="ECO:0000313" key="4">
    <source>
        <dbReference type="Proteomes" id="UP001589576"/>
    </source>
</evidence>
<dbReference type="Proteomes" id="UP001589576">
    <property type="component" value="Unassembled WGS sequence"/>
</dbReference>
<dbReference type="InterPro" id="IPR025970">
    <property type="entry name" value="SusE"/>
</dbReference>
<evidence type="ECO:0000256" key="1">
    <source>
        <dbReference type="SAM" id="SignalP"/>
    </source>
</evidence>
<name>A0ABV5GDT9_9FLAO</name>
<reference evidence="3 4" key="1">
    <citation type="submission" date="2024-09" db="EMBL/GenBank/DDBJ databases">
        <authorList>
            <person name="Sun Q."/>
            <person name="Mori K."/>
        </authorList>
    </citation>
    <scope>NUCLEOTIDE SEQUENCE [LARGE SCALE GENOMIC DNA]</scope>
    <source>
        <strain evidence="3 4">CECT 8460</strain>
    </source>
</reference>
<dbReference type="EMBL" id="JBHMFB010000016">
    <property type="protein sequence ID" value="MFB9089279.1"/>
    <property type="molecule type" value="Genomic_DNA"/>
</dbReference>
<gene>
    <name evidence="3" type="ORF">ACFFUU_06685</name>
</gene>
<proteinExistence type="predicted"/>
<feature type="domain" description="SusE outer membrane protein" evidence="2">
    <location>
        <begin position="139"/>
        <end position="245"/>
    </location>
</feature>
<keyword evidence="1" id="KW-0732">Signal</keyword>
<evidence type="ECO:0000259" key="2">
    <source>
        <dbReference type="Pfam" id="PF14292"/>
    </source>
</evidence>
<feature type="chain" id="PRO_5047380299" evidence="1">
    <location>
        <begin position="25"/>
        <end position="488"/>
    </location>
</feature>
<sequence length="488" mass="51991">MKIHIKKISSILLLSLMFVLNSCGSDDNLKVTSPDAEFKLTEPEINTVYLNFGLPQNPALTVVWKDDLTGSSSYTVEMSLDGDFTNVTTLGSTSNKEFTISVQDLNVAIREAGVENFRDISIFLRINSGSVLSNSVLYFVTTYPTNPPVINGPASGTSFVLSISNSGDTAMTVNWTDVVLTSDLNIDVDYTVEAALGGSNFASPVSLGSGTNLTTLAVTHATLNAVALGIGLTPGVAGNVDLRIKAKNTNESGDVLTRTTLTRTISVTPYNVSFPNLFLVGSATSPGWSNNNNNTPVFRNQNVPNNYVYTGYFNAGAFKLLEVKGQWQPQWGTNDGSTLAVNPGGGSDPNTFNVATAGYYTYSFTTVGQGGSFTVTPYTGSVATTYSTMGIIGAAVGGWGDADEVNFTQDANNPHLWYSLGVNFTSGAEFLIRANDAWSSVWRYNGSQQLYGTSVLAAGGNNFPFNGATGSYDVWFNDLDGSYIILPQ</sequence>
<dbReference type="RefSeq" id="WP_290286261.1">
    <property type="nucleotide sequence ID" value="NZ_JAUFQN010000019.1"/>
</dbReference>
<dbReference type="Pfam" id="PF14292">
    <property type="entry name" value="SusE"/>
    <property type="match status" value="2"/>
</dbReference>
<feature type="signal peptide" evidence="1">
    <location>
        <begin position="1"/>
        <end position="24"/>
    </location>
</feature>
<accession>A0ABV5GDT9</accession>
<comment type="caution">
    <text evidence="3">The sequence shown here is derived from an EMBL/GenBank/DDBJ whole genome shotgun (WGS) entry which is preliminary data.</text>
</comment>
<organism evidence="3 4">
    <name type="scientific">Flavobacterium paronense</name>
    <dbReference type="NCBI Taxonomy" id="1392775"/>
    <lineage>
        <taxon>Bacteria</taxon>
        <taxon>Pseudomonadati</taxon>
        <taxon>Bacteroidota</taxon>
        <taxon>Flavobacteriia</taxon>
        <taxon>Flavobacteriales</taxon>
        <taxon>Flavobacteriaceae</taxon>
        <taxon>Flavobacterium</taxon>
    </lineage>
</organism>
<dbReference type="Gene3D" id="2.60.40.3620">
    <property type="match status" value="2"/>
</dbReference>